<dbReference type="EMBL" id="FTNE01000050">
    <property type="protein sequence ID" value="SIR54227.1"/>
    <property type="molecule type" value="Genomic_DNA"/>
</dbReference>
<dbReference type="Proteomes" id="UP000186308">
    <property type="component" value="Unassembled WGS sequence"/>
</dbReference>
<protein>
    <submittedName>
        <fullName evidence="2">Uncharacterized protein</fullName>
    </submittedName>
</protein>
<sequence>MSGSEPSRLQQDAPETTPHLEDYDLVVRPVGAWVIGGFLLFSILTMWGLVSYIFAYRS</sequence>
<keyword evidence="1" id="KW-1133">Transmembrane helix</keyword>
<gene>
    <name evidence="2" type="ORF">SAMN05421828_15010</name>
</gene>
<dbReference type="AlphaFoldDB" id="A0A8G2CP20"/>
<name>A0A8G2CP20_ACIRU</name>
<feature type="transmembrane region" description="Helical" evidence="1">
    <location>
        <begin position="30"/>
        <end position="55"/>
    </location>
</feature>
<evidence type="ECO:0000256" key="1">
    <source>
        <dbReference type="SAM" id="Phobius"/>
    </source>
</evidence>
<evidence type="ECO:0000313" key="2">
    <source>
        <dbReference type="EMBL" id="SIR54227.1"/>
    </source>
</evidence>
<proteinExistence type="predicted"/>
<accession>A0A8G2CP20</accession>
<keyword evidence="1" id="KW-0472">Membrane</keyword>
<evidence type="ECO:0000313" key="3">
    <source>
        <dbReference type="Proteomes" id="UP000186308"/>
    </source>
</evidence>
<comment type="caution">
    <text evidence="2">The sequence shown here is derived from an EMBL/GenBank/DDBJ whole genome shotgun (WGS) entry which is preliminary data.</text>
</comment>
<keyword evidence="1" id="KW-0812">Transmembrane</keyword>
<organism evidence="2 3">
    <name type="scientific">Acidiphilium rubrum</name>
    <dbReference type="NCBI Taxonomy" id="526"/>
    <lineage>
        <taxon>Bacteria</taxon>
        <taxon>Pseudomonadati</taxon>
        <taxon>Pseudomonadota</taxon>
        <taxon>Alphaproteobacteria</taxon>
        <taxon>Acetobacterales</taxon>
        <taxon>Acidocellaceae</taxon>
        <taxon>Acidiphilium</taxon>
    </lineage>
</organism>
<keyword evidence="3" id="KW-1185">Reference proteome</keyword>
<dbReference type="RefSeq" id="WP_156038188.1">
    <property type="nucleotide sequence ID" value="NZ_FTNE01000050.1"/>
</dbReference>
<reference evidence="2 3" key="1">
    <citation type="submission" date="2017-01" db="EMBL/GenBank/DDBJ databases">
        <authorList>
            <person name="Varghese N."/>
            <person name="Submissions S."/>
        </authorList>
    </citation>
    <scope>NUCLEOTIDE SEQUENCE [LARGE SCALE GENOMIC DNA]</scope>
    <source>
        <strain evidence="2 3">ATCC 35905</strain>
    </source>
</reference>